<evidence type="ECO:0008006" key="3">
    <source>
        <dbReference type="Google" id="ProtNLM"/>
    </source>
</evidence>
<dbReference type="Proteomes" id="UP000464700">
    <property type="component" value="Chromosome"/>
</dbReference>
<accession>A0A6I7D802</accession>
<name>A0A6I7D802_9GAMM</name>
<reference evidence="1 2" key="1">
    <citation type="submission" date="2019-09" db="EMBL/GenBank/DDBJ databases">
        <title>Emergence of a chromosome-mediated tetracycline resistance gene in Proteus strain.</title>
        <authorList>
            <person name="He D."/>
            <person name="Wang L."/>
        </authorList>
    </citation>
    <scope>NUCLEOTIDE SEQUENCE [LARGE SCALE GENOMIC DNA]</scope>
    <source>
        <strain evidence="1 2">T60</strain>
    </source>
</reference>
<gene>
    <name evidence="1" type="ORF">F1325_07915</name>
</gene>
<sequence>MSDKQINYEAIGRCKVLLDKIKVQHLERSKAINELRAVIYSLHQKGNINHVPPEVVVFDTESLTFLVDKIGRTDSDLMRAVSEYNNWCHEAGEKPVKLIEVE</sequence>
<dbReference type="KEGG" id="pcol:F1325_07915"/>
<protein>
    <recommendedName>
        <fullName evidence="3">Phage protein</fullName>
    </recommendedName>
</protein>
<organism evidence="1 2">
    <name type="scientific">Proteus columbae</name>
    <dbReference type="NCBI Taxonomy" id="1987580"/>
    <lineage>
        <taxon>Bacteria</taxon>
        <taxon>Pseudomonadati</taxon>
        <taxon>Pseudomonadota</taxon>
        <taxon>Gammaproteobacteria</taxon>
        <taxon>Enterobacterales</taxon>
        <taxon>Morganellaceae</taxon>
        <taxon>Proteus</taxon>
    </lineage>
</organism>
<evidence type="ECO:0000313" key="1">
    <source>
        <dbReference type="EMBL" id="QHN10393.1"/>
    </source>
</evidence>
<dbReference type="RefSeq" id="WP_160230281.1">
    <property type="nucleotide sequence ID" value="NZ_CAXOLP010000026.1"/>
</dbReference>
<dbReference type="EMBL" id="CP043925">
    <property type="protein sequence ID" value="QHN10393.1"/>
    <property type="molecule type" value="Genomic_DNA"/>
</dbReference>
<dbReference type="AlphaFoldDB" id="A0A6I7D802"/>
<proteinExistence type="predicted"/>
<keyword evidence="2" id="KW-1185">Reference proteome</keyword>
<evidence type="ECO:0000313" key="2">
    <source>
        <dbReference type="Proteomes" id="UP000464700"/>
    </source>
</evidence>